<sequence length="304" mass="34064">MDLCAQDRTCNAHFKKSHTLTTTLDSLLNEIDKTPSSKCPAFVDNTEYDVDSKAHALRILLGSLLTDSTMHTFIPPLVYRLKRCEPEDVDFLKHFCNAYTQTSNNSDNQESLASELLYSTCLHCTVPSCSGTQTALLITTLKGEKHIVLNYVYLVYASSAARPVRPSAVGKAWSPMHQPLHFSTERSKTWDQLKPSNYDAHGIIYKRDECWIVSATIPRQASVLVMSSKLDPQKLHMYAAAVLESLDGDNKELVTCDYSVHVALLSTPLNEENSMGETCGMKIFTSYIKSEGDWPDWIRCLDPT</sequence>
<organism evidence="1">
    <name type="scientific">Phytophthora nicotianae</name>
    <name type="common">Potato buckeye rot agent</name>
    <name type="synonym">Phytophthora parasitica</name>
    <dbReference type="NCBI Taxonomy" id="4792"/>
    <lineage>
        <taxon>Eukaryota</taxon>
        <taxon>Sar</taxon>
        <taxon>Stramenopiles</taxon>
        <taxon>Oomycota</taxon>
        <taxon>Peronosporomycetes</taxon>
        <taxon>Peronosporales</taxon>
        <taxon>Peronosporaceae</taxon>
        <taxon>Phytophthora</taxon>
    </lineage>
</organism>
<proteinExistence type="predicted"/>
<name>W2G897_PHYNI</name>
<dbReference type="VEuPathDB" id="FungiDB:PPTG_04417"/>
<dbReference type="EMBL" id="KI688024">
    <property type="protein sequence ID" value="ETK79252.1"/>
    <property type="molecule type" value="Genomic_DNA"/>
</dbReference>
<protein>
    <submittedName>
        <fullName evidence="1">Uncharacterized protein</fullName>
    </submittedName>
</protein>
<dbReference type="AlphaFoldDB" id="W2G897"/>
<evidence type="ECO:0000313" key="1">
    <source>
        <dbReference type="EMBL" id="ETK79252.1"/>
    </source>
</evidence>
<gene>
    <name evidence="1" type="ORF">L915_14871</name>
</gene>
<accession>W2G897</accession>
<dbReference type="Proteomes" id="UP000053236">
    <property type="component" value="Unassembled WGS sequence"/>
</dbReference>
<reference evidence="1" key="1">
    <citation type="submission" date="2013-11" db="EMBL/GenBank/DDBJ databases">
        <title>The Genome Sequence of Phytophthora parasitica CJ02B3.</title>
        <authorList>
            <consortium name="The Broad Institute Genomics Platform"/>
            <person name="Russ C."/>
            <person name="Tyler B."/>
            <person name="Panabieres F."/>
            <person name="Shan W."/>
            <person name="Tripathy S."/>
            <person name="Grunwald N."/>
            <person name="Machado M."/>
            <person name="Johnson C.S."/>
            <person name="Arredondo F."/>
            <person name="Hong C."/>
            <person name="Coffey M."/>
            <person name="Young S.K."/>
            <person name="Zeng Q."/>
            <person name="Gargeya S."/>
            <person name="Fitzgerald M."/>
            <person name="Abouelleil A."/>
            <person name="Alvarado L."/>
            <person name="Chapman S.B."/>
            <person name="Gainer-Dewar J."/>
            <person name="Goldberg J."/>
            <person name="Griggs A."/>
            <person name="Gujja S."/>
            <person name="Hansen M."/>
            <person name="Howarth C."/>
            <person name="Imamovic A."/>
            <person name="Ireland A."/>
            <person name="Larimer J."/>
            <person name="McCowan C."/>
            <person name="Murphy C."/>
            <person name="Pearson M."/>
            <person name="Poon T.W."/>
            <person name="Priest M."/>
            <person name="Roberts A."/>
            <person name="Saif S."/>
            <person name="Shea T."/>
            <person name="Sykes S."/>
            <person name="Wortman J."/>
            <person name="Nusbaum C."/>
            <person name="Birren B."/>
        </authorList>
    </citation>
    <scope>NUCLEOTIDE SEQUENCE [LARGE SCALE GENOMIC DNA]</scope>
    <source>
        <strain evidence="1">CJ02B3</strain>
    </source>
</reference>